<reference evidence="2 5" key="2">
    <citation type="submission" date="2020-12" db="EMBL/GenBank/DDBJ databases">
        <title>FDA dAtabase for Regulatory Grade micrObial Sequences (FDA-ARGOS): Supporting development and validation of Infectious Disease Dx tests.</title>
        <authorList>
            <person name="Nelson B."/>
            <person name="Plummer A."/>
            <person name="Tallon L."/>
            <person name="Sadzewicz L."/>
            <person name="Zhao X."/>
            <person name="Boylan J."/>
            <person name="Ott S."/>
            <person name="Bowen H."/>
            <person name="Vavikolanu K."/>
            <person name="Mehta A."/>
            <person name="Aluvathingal J."/>
            <person name="Nadendla S."/>
            <person name="Myers T."/>
            <person name="Yan Y."/>
            <person name="Sichtig H."/>
        </authorList>
    </citation>
    <scope>NUCLEOTIDE SEQUENCE [LARGE SCALE GENOMIC DNA]</scope>
    <source>
        <strain evidence="2 5">FDAARGOS_923</strain>
    </source>
</reference>
<dbReference type="Proteomes" id="UP000435910">
    <property type="component" value="Unassembled WGS sequence"/>
</dbReference>
<evidence type="ECO:0000313" key="5">
    <source>
        <dbReference type="Proteomes" id="UP000595038"/>
    </source>
</evidence>
<proteinExistence type="predicted"/>
<evidence type="ECO:0000256" key="1">
    <source>
        <dbReference type="SAM" id="Phobius"/>
    </source>
</evidence>
<dbReference type="EMBL" id="NILC01000010">
    <property type="protein sequence ID" value="TWL31778.1"/>
    <property type="molecule type" value="Genomic_DNA"/>
</dbReference>
<keyword evidence="1" id="KW-0812">Transmembrane</keyword>
<name>A0A5Q3BU93_BACLI</name>
<dbReference type="Pfam" id="PF17428">
    <property type="entry name" value="DUF5412"/>
    <property type="match status" value="1"/>
</dbReference>
<keyword evidence="1" id="KW-0472">Membrane</keyword>
<reference evidence="3 4" key="1">
    <citation type="submission" date="2019-06" db="EMBL/GenBank/DDBJ databases">
        <title>Genome sequence analysis of &gt;100 Bacillus licheniformis strains suggests intrinsic resistance to this species.</title>
        <authorList>
            <person name="Wels M."/>
            <person name="Siezen R.J."/>
            <person name="Johansen E."/>
            <person name="Stuer-Lauridsen B."/>
            <person name="Bjerre K."/>
            <person name="Nielsen B.K.K."/>
        </authorList>
    </citation>
    <scope>NUCLEOTIDE SEQUENCE [LARGE SCALE GENOMIC DNA]</scope>
    <source>
        <strain evidence="3 4">BAC-16736</strain>
    </source>
</reference>
<gene>
    <name evidence="3" type="ORF">CHCC16736_0946</name>
    <name evidence="2" type="ORF">I6G80_07535</name>
</gene>
<dbReference type="InterPro" id="IPR035406">
    <property type="entry name" value="DUF5412"/>
</dbReference>
<dbReference type="AlphaFoldDB" id="A0A5Q3BU93"/>
<accession>A0A5Q3BU93</accession>
<dbReference type="RefSeq" id="WP_017474582.1">
    <property type="nucleotide sequence ID" value="NZ_CAMFKN010000001.1"/>
</dbReference>
<evidence type="ECO:0000313" key="3">
    <source>
        <dbReference type="EMBL" id="TWL31778.1"/>
    </source>
</evidence>
<evidence type="ECO:0000313" key="2">
    <source>
        <dbReference type="EMBL" id="QPR74107.1"/>
    </source>
</evidence>
<keyword evidence="1" id="KW-1133">Transmembrane helix</keyword>
<dbReference type="Proteomes" id="UP000595038">
    <property type="component" value="Chromosome"/>
</dbReference>
<evidence type="ECO:0000313" key="4">
    <source>
        <dbReference type="Proteomes" id="UP000435910"/>
    </source>
</evidence>
<dbReference type="EMBL" id="CP065647">
    <property type="protein sequence ID" value="QPR74107.1"/>
    <property type="molecule type" value="Genomic_DNA"/>
</dbReference>
<feature type="transmembrane region" description="Helical" evidence="1">
    <location>
        <begin position="20"/>
        <end position="40"/>
    </location>
</feature>
<protein>
    <submittedName>
        <fullName evidence="2">DUF5412 domain-containing protein</fullName>
    </submittedName>
</protein>
<organism evidence="3 4">
    <name type="scientific">Bacillus licheniformis</name>
    <dbReference type="NCBI Taxonomy" id="1402"/>
    <lineage>
        <taxon>Bacteria</taxon>
        <taxon>Bacillati</taxon>
        <taxon>Bacillota</taxon>
        <taxon>Bacilli</taxon>
        <taxon>Bacillales</taxon>
        <taxon>Bacillaceae</taxon>
        <taxon>Bacillus</taxon>
    </lineage>
</organism>
<sequence length="136" mass="15732">MELYIEGELEEHRKLPHRKVLFAILAVLLATGITIGYIVYTHFYSMNHLPKGNWFQSSASPNQAYNLNLYRVNKGGGTNSPSVRGELTTVATGERKNIYWGYEEEHAKIEWQDKYHVSINNNVLDVRTDIYDGRRE</sequence>